<protein>
    <submittedName>
        <fullName evidence="2">YcaO-like family protein</fullName>
    </submittedName>
</protein>
<keyword evidence="3" id="KW-1185">Reference proteome</keyword>
<dbReference type="SUPFAM" id="SSF69572">
    <property type="entry name" value="Activating enzymes of the ubiquitin-like proteins"/>
    <property type="match status" value="1"/>
</dbReference>
<dbReference type="NCBIfam" id="TIGR03882">
    <property type="entry name" value="cyclo_dehyd_2"/>
    <property type="match status" value="1"/>
</dbReference>
<feature type="domain" description="YcaO" evidence="1">
    <location>
        <begin position="260"/>
        <end position="458"/>
    </location>
</feature>
<dbReference type="InterPro" id="IPR035985">
    <property type="entry name" value="Ubiquitin-activating_enz"/>
</dbReference>
<dbReference type="PANTHER" id="PTHR37809:SF1">
    <property type="entry name" value="RIBOSOMAL PROTEIN S12 METHYLTHIOTRANSFERASE ACCESSORY FACTOR YCAO"/>
    <property type="match status" value="1"/>
</dbReference>
<dbReference type="Proteomes" id="UP001057134">
    <property type="component" value="Chromosome"/>
</dbReference>
<sequence length="458" mass="50518">MNTVVIIGEGPLADTVCKYLSEFPIVRRSAFGEDLPPARLVLVLGGNTSVHLQAEEILQPLGIPWLRCYESDGEGVVGPLVRPGTAGCSQCAENRYSMARNSKEDIGDLLMRLTSSDSLPISVPEVSPFALRHLASIVSAEAAKALQGDKPHSENRIYLVNLIDLNTTIHYILPDASCPVCGQCSEDSKEAAQLTLGSCKKLSRDTYRSRSMSDLQKVLVKDYWDSRTGLFNGREFSFLSTFACAVVNLPLPMANELTGGHSHSFAGSELAAILEGLERYCGIAPRGKRTVVYDSFVNLKDDAIDPLKVGLHAQEHMERPDFPYLRFDPDADISWVWGYSLLQERPILVPELLAYYSLGYGGGFVYETSNGCALGGSREEAILHGILEIVERDSFLMTWYAKLPVPRLDYRSSGDKELVTMIERVRAVTGYEVLLYNTTMENGIPSIWAIAKGERISH</sequence>
<dbReference type="InterPro" id="IPR027624">
    <property type="entry name" value="TOMM_cyclo_SagD"/>
</dbReference>
<accession>A0ABY4REZ7</accession>
<dbReference type="NCBIfam" id="TIGR03604">
    <property type="entry name" value="TOMM_cyclo_SagD"/>
    <property type="match status" value="1"/>
</dbReference>
<gene>
    <name evidence="2" type="ORF">SK3146_00228</name>
</gene>
<evidence type="ECO:0000313" key="3">
    <source>
        <dbReference type="Proteomes" id="UP001057134"/>
    </source>
</evidence>
<name>A0ABY4REZ7_9BACL</name>
<dbReference type="PROSITE" id="PS51664">
    <property type="entry name" value="YCAO"/>
    <property type="match status" value="1"/>
</dbReference>
<dbReference type="InterPro" id="IPR022291">
    <property type="entry name" value="Bacteriocin_synth_cyclodeHase"/>
</dbReference>
<reference evidence="2" key="2">
    <citation type="journal article" date="2021" name="J Anim Sci Technol">
        <title>Complete genome sequence of Paenibacillus konkukensis sp. nov. SK3146 as a potential probiotic strain.</title>
        <authorList>
            <person name="Jung H.I."/>
            <person name="Park S."/>
            <person name="Niu K.M."/>
            <person name="Lee S.W."/>
            <person name="Kothari D."/>
            <person name="Yi K.J."/>
            <person name="Kim S.K."/>
        </authorList>
    </citation>
    <scope>NUCLEOTIDE SEQUENCE</scope>
    <source>
        <strain evidence="2">SK3146</strain>
    </source>
</reference>
<dbReference type="InterPro" id="IPR003776">
    <property type="entry name" value="YcaO-like_dom"/>
</dbReference>
<evidence type="ECO:0000313" key="2">
    <source>
        <dbReference type="EMBL" id="UQZ81072.1"/>
    </source>
</evidence>
<dbReference type="PANTHER" id="PTHR37809">
    <property type="entry name" value="RIBOSOMAL PROTEIN S12 METHYLTHIOTRANSFERASE ACCESSORY FACTOR YCAO"/>
    <property type="match status" value="1"/>
</dbReference>
<reference evidence="2" key="1">
    <citation type="submission" date="2018-02" db="EMBL/GenBank/DDBJ databases">
        <authorList>
            <person name="Kim S.-K."/>
            <person name="Jung H.-I."/>
            <person name="Lee S.-W."/>
        </authorList>
    </citation>
    <scope>NUCLEOTIDE SEQUENCE</scope>
    <source>
        <strain evidence="2">SK3146</strain>
    </source>
</reference>
<dbReference type="Gene3D" id="3.40.50.720">
    <property type="entry name" value="NAD(P)-binding Rossmann-like Domain"/>
    <property type="match status" value="1"/>
</dbReference>
<organism evidence="2 3">
    <name type="scientific">Paenibacillus konkukensis</name>
    <dbReference type="NCBI Taxonomy" id="2020716"/>
    <lineage>
        <taxon>Bacteria</taxon>
        <taxon>Bacillati</taxon>
        <taxon>Bacillota</taxon>
        <taxon>Bacilli</taxon>
        <taxon>Bacillales</taxon>
        <taxon>Paenibacillaceae</taxon>
        <taxon>Paenibacillus</taxon>
    </lineage>
</organism>
<evidence type="ECO:0000259" key="1">
    <source>
        <dbReference type="PROSITE" id="PS51664"/>
    </source>
</evidence>
<proteinExistence type="predicted"/>
<dbReference type="Gene3D" id="3.30.1330.230">
    <property type="match status" value="1"/>
</dbReference>
<dbReference type="EMBL" id="CP027059">
    <property type="protein sequence ID" value="UQZ81072.1"/>
    <property type="molecule type" value="Genomic_DNA"/>
</dbReference>
<dbReference type="Pfam" id="PF02624">
    <property type="entry name" value="YcaO"/>
    <property type="match status" value="1"/>
</dbReference>